<dbReference type="EMBL" id="JRES01000799">
    <property type="protein sequence ID" value="KNC28302.1"/>
    <property type="molecule type" value="Genomic_DNA"/>
</dbReference>
<dbReference type="OMA" id="EENICHT"/>
<evidence type="ECO:0000313" key="1">
    <source>
        <dbReference type="EMBL" id="KNC28302.1"/>
    </source>
</evidence>
<dbReference type="STRING" id="7375.A0A0L0C7R9"/>
<dbReference type="OrthoDB" id="16120at2759"/>
<proteinExistence type="predicted"/>
<name>A0A0L0C7R9_LUCCU</name>
<dbReference type="GO" id="GO:0019005">
    <property type="term" value="C:SCF ubiquitin ligase complex"/>
    <property type="evidence" value="ECO:0007669"/>
    <property type="project" value="TreeGrafter"/>
</dbReference>
<organism evidence="1 2">
    <name type="scientific">Lucilia cuprina</name>
    <name type="common">Green bottle fly</name>
    <name type="synonym">Australian sheep blowfly</name>
    <dbReference type="NCBI Taxonomy" id="7375"/>
    <lineage>
        <taxon>Eukaryota</taxon>
        <taxon>Metazoa</taxon>
        <taxon>Ecdysozoa</taxon>
        <taxon>Arthropoda</taxon>
        <taxon>Hexapoda</taxon>
        <taxon>Insecta</taxon>
        <taxon>Pterygota</taxon>
        <taxon>Neoptera</taxon>
        <taxon>Endopterygota</taxon>
        <taxon>Diptera</taxon>
        <taxon>Brachycera</taxon>
        <taxon>Muscomorpha</taxon>
        <taxon>Oestroidea</taxon>
        <taxon>Calliphoridae</taxon>
        <taxon>Luciliinae</taxon>
        <taxon>Lucilia</taxon>
    </lineage>
</organism>
<protein>
    <submittedName>
        <fullName evidence="1">Uncharacterized protein</fullName>
    </submittedName>
</protein>
<dbReference type="InterPro" id="IPR032675">
    <property type="entry name" value="LRR_dom_sf"/>
</dbReference>
<dbReference type="GO" id="GO:0031146">
    <property type="term" value="P:SCF-dependent proteasomal ubiquitin-dependent protein catabolic process"/>
    <property type="evidence" value="ECO:0007669"/>
    <property type="project" value="TreeGrafter"/>
</dbReference>
<gene>
    <name evidence="1" type="ORF">FF38_13990</name>
</gene>
<keyword evidence="2" id="KW-1185">Reference proteome</keyword>
<dbReference type="Proteomes" id="UP000037069">
    <property type="component" value="Unassembled WGS sequence"/>
</dbReference>
<dbReference type="Gene3D" id="3.80.10.10">
    <property type="entry name" value="Ribonuclease Inhibitor"/>
    <property type="match status" value="2"/>
</dbReference>
<accession>A0A0L0C7R9</accession>
<evidence type="ECO:0000313" key="2">
    <source>
        <dbReference type="Proteomes" id="UP000037069"/>
    </source>
</evidence>
<reference evidence="1 2" key="1">
    <citation type="journal article" date="2015" name="Nat. Commun.">
        <title>Lucilia cuprina genome unlocks parasitic fly biology to underpin future interventions.</title>
        <authorList>
            <person name="Anstead C.A."/>
            <person name="Korhonen P.K."/>
            <person name="Young N.D."/>
            <person name="Hall R.S."/>
            <person name="Jex A.R."/>
            <person name="Murali S.C."/>
            <person name="Hughes D.S."/>
            <person name="Lee S.F."/>
            <person name="Perry T."/>
            <person name="Stroehlein A.J."/>
            <person name="Ansell B.R."/>
            <person name="Breugelmans B."/>
            <person name="Hofmann A."/>
            <person name="Qu J."/>
            <person name="Dugan S."/>
            <person name="Lee S.L."/>
            <person name="Chao H."/>
            <person name="Dinh H."/>
            <person name="Han Y."/>
            <person name="Doddapaneni H.V."/>
            <person name="Worley K.C."/>
            <person name="Muzny D.M."/>
            <person name="Ioannidis P."/>
            <person name="Waterhouse R.M."/>
            <person name="Zdobnov E.M."/>
            <person name="James P.J."/>
            <person name="Bagnall N.H."/>
            <person name="Kotze A.C."/>
            <person name="Gibbs R.A."/>
            <person name="Richards S."/>
            <person name="Batterham P."/>
            <person name="Gasser R.B."/>
        </authorList>
    </citation>
    <scope>NUCLEOTIDE SEQUENCE [LARGE SCALE GENOMIC DNA]</scope>
    <source>
        <strain evidence="1 2">LS</strain>
        <tissue evidence="1">Full body</tissue>
    </source>
</reference>
<dbReference type="PANTHER" id="PTHR13318">
    <property type="entry name" value="PARTNER OF PAIRED, ISOFORM B-RELATED"/>
    <property type="match status" value="1"/>
</dbReference>
<dbReference type="AlphaFoldDB" id="A0A0L0C7R9"/>
<dbReference type="SUPFAM" id="SSF52047">
    <property type="entry name" value="RNI-like"/>
    <property type="match status" value="1"/>
</dbReference>
<comment type="caution">
    <text evidence="1">The sequence shown here is derived from an EMBL/GenBank/DDBJ whole genome shotgun (WGS) entry which is preliminary data.</text>
</comment>
<sequence>MAKKCSVRSLSDSSLGELANLIVSTLGYAKYAPDVDLDINIVMVEINQYLEMAGATSNIYQDLLRVILSSDYLDASMRFTCLQMLLNCGVSFLVTEVFPFSYYEKILQVIAAQGAGLRVLNLKGIWVKDEHMHYMFEIVKKCQYLTKLFVPYIANDDLLQVIGKNCKRLQVLDISGETDITEIGIEYLSKGLCAQRLTVIDIGMPGEENICYSDIALILENCPNVETLSTYSFVGPALKFVHDNVDKNFTCKLKYLHDTASDEEAVKIIVKTCPNLESIYLDTPKIGCLRALANTQLRKLKIYKFSSNELVKLLENIGRNLVHLTMIKSNGDLDLNVLARMCPGLIDLDCYMMDGLIYANSNHCRFTCLEGLEMLSSPMTNMALKALICNNTQLKRLAVDSVSFSDEDIVSIFIEHDFNVLEDVWFTLAPNLTVQSIEILMERCPELQSVGQLSGWSLTPDDLALIRGLLKSGNSSLVLTPNGFFP</sequence>